<dbReference type="Proteomes" id="UP001341281">
    <property type="component" value="Chromosome 06"/>
</dbReference>
<reference evidence="2 3" key="1">
    <citation type="submission" date="2024-02" db="EMBL/GenBank/DDBJ databases">
        <title>High-quality chromosome-scale genome assembly of Pensacola bahiagrass (Paspalum notatum Flugge var. saurae).</title>
        <authorList>
            <person name="Vega J.M."/>
            <person name="Podio M."/>
            <person name="Orjuela J."/>
            <person name="Siena L.A."/>
            <person name="Pessino S.C."/>
            <person name="Combes M.C."/>
            <person name="Mariac C."/>
            <person name="Albertini E."/>
            <person name="Pupilli F."/>
            <person name="Ortiz J.P.A."/>
            <person name="Leblanc O."/>
        </authorList>
    </citation>
    <scope>NUCLEOTIDE SEQUENCE [LARGE SCALE GENOMIC DNA]</scope>
    <source>
        <strain evidence="2">R1</strain>
        <tissue evidence="2">Leaf</tissue>
    </source>
</reference>
<feature type="compositionally biased region" description="Low complexity" evidence="1">
    <location>
        <begin position="70"/>
        <end position="87"/>
    </location>
</feature>
<protein>
    <submittedName>
        <fullName evidence="2">Uncharacterized protein</fullName>
    </submittedName>
</protein>
<proteinExistence type="predicted"/>
<accession>A0AAQ3TZE8</accession>
<keyword evidence="3" id="KW-1185">Reference proteome</keyword>
<feature type="region of interest" description="Disordered" evidence="1">
    <location>
        <begin position="1"/>
        <end position="43"/>
    </location>
</feature>
<name>A0AAQ3TZE8_PASNO</name>
<evidence type="ECO:0000256" key="1">
    <source>
        <dbReference type="SAM" id="MobiDB-lite"/>
    </source>
</evidence>
<sequence>MAWAAADLRSRRWERRRPSSPRAGGSPACPPRRRRQREPRRPLPEQLLPTCCSAAAASFLHAIGCHRTGSAPPSTDPAPSDARADPALLATRCRMEPLQSWRGAHSAAPSEDGPGRWSLPPRVPRGGERRMARSAVRR</sequence>
<evidence type="ECO:0000313" key="3">
    <source>
        <dbReference type="Proteomes" id="UP001341281"/>
    </source>
</evidence>
<dbReference type="AlphaFoldDB" id="A0AAQ3TZE8"/>
<feature type="region of interest" description="Disordered" evidence="1">
    <location>
        <begin position="65"/>
        <end position="138"/>
    </location>
</feature>
<evidence type="ECO:0000313" key="2">
    <source>
        <dbReference type="EMBL" id="WVZ82099.1"/>
    </source>
</evidence>
<organism evidence="2 3">
    <name type="scientific">Paspalum notatum var. saurae</name>
    <dbReference type="NCBI Taxonomy" id="547442"/>
    <lineage>
        <taxon>Eukaryota</taxon>
        <taxon>Viridiplantae</taxon>
        <taxon>Streptophyta</taxon>
        <taxon>Embryophyta</taxon>
        <taxon>Tracheophyta</taxon>
        <taxon>Spermatophyta</taxon>
        <taxon>Magnoliopsida</taxon>
        <taxon>Liliopsida</taxon>
        <taxon>Poales</taxon>
        <taxon>Poaceae</taxon>
        <taxon>PACMAD clade</taxon>
        <taxon>Panicoideae</taxon>
        <taxon>Andropogonodae</taxon>
        <taxon>Paspaleae</taxon>
        <taxon>Paspalinae</taxon>
        <taxon>Paspalum</taxon>
    </lineage>
</organism>
<gene>
    <name evidence="2" type="ORF">U9M48_029401</name>
</gene>
<dbReference type="EMBL" id="CP144750">
    <property type="protein sequence ID" value="WVZ82099.1"/>
    <property type="molecule type" value="Genomic_DNA"/>
</dbReference>